<dbReference type="Pfam" id="PF00263">
    <property type="entry name" value="Secretin"/>
    <property type="match status" value="1"/>
</dbReference>
<dbReference type="EMBL" id="CP020465">
    <property type="protein sequence ID" value="ASP47023.1"/>
    <property type="molecule type" value="Genomic_DNA"/>
</dbReference>
<dbReference type="InterPro" id="IPR004846">
    <property type="entry name" value="T2SS/T3SS_dom"/>
</dbReference>
<dbReference type="PANTHER" id="PTHR30332:SF24">
    <property type="entry name" value="SECRETIN GSPD-RELATED"/>
    <property type="match status" value="1"/>
</dbReference>
<dbReference type="KEGG" id="cber:B5D82_04080"/>
<evidence type="ECO:0000256" key="1">
    <source>
        <dbReference type="ARBA" id="ARBA00004370"/>
    </source>
</evidence>
<evidence type="ECO:0000313" key="8">
    <source>
        <dbReference type="Proteomes" id="UP000202259"/>
    </source>
</evidence>
<evidence type="ECO:0000256" key="4">
    <source>
        <dbReference type="RuleBase" id="RU004003"/>
    </source>
</evidence>
<evidence type="ECO:0000256" key="3">
    <source>
        <dbReference type="ARBA" id="ARBA00023136"/>
    </source>
</evidence>
<comment type="similarity">
    <text evidence="4">Belongs to the bacterial secretin family.</text>
</comment>
<dbReference type="GO" id="GO:0009306">
    <property type="term" value="P:protein secretion"/>
    <property type="evidence" value="ECO:0007669"/>
    <property type="project" value="InterPro"/>
</dbReference>
<evidence type="ECO:0000313" key="7">
    <source>
        <dbReference type="EMBL" id="ASP47023.1"/>
    </source>
</evidence>
<evidence type="ECO:0000256" key="5">
    <source>
        <dbReference type="SAM" id="MobiDB-lite"/>
    </source>
</evidence>
<comment type="subcellular location">
    <subcellularLocation>
        <location evidence="1">Membrane</location>
    </subcellularLocation>
</comment>
<reference evidence="7 8" key="1">
    <citation type="submission" date="2017-08" db="EMBL/GenBank/DDBJ databases">
        <title>Complete genome of Colwellia sp. NB097-1, a psychrophile bacterium ioslated from Bering Sea.</title>
        <authorList>
            <person name="Chen X."/>
        </authorList>
    </citation>
    <scope>NUCLEOTIDE SEQUENCE [LARGE SCALE GENOMIC DNA]</scope>
    <source>
        <strain evidence="7 8">NB097-1</strain>
    </source>
</reference>
<dbReference type="Proteomes" id="UP000202259">
    <property type="component" value="Chromosome"/>
</dbReference>
<dbReference type="AlphaFoldDB" id="A0A222G605"/>
<organism evidence="7 8">
    <name type="scientific">Cognaticolwellia beringensis</name>
    <dbReference type="NCBI Taxonomy" id="1967665"/>
    <lineage>
        <taxon>Bacteria</taxon>
        <taxon>Pseudomonadati</taxon>
        <taxon>Pseudomonadota</taxon>
        <taxon>Gammaproteobacteria</taxon>
        <taxon>Alteromonadales</taxon>
        <taxon>Colwelliaceae</taxon>
        <taxon>Cognaticolwellia</taxon>
    </lineage>
</organism>
<feature type="compositionally biased region" description="Basic and acidic residues" evidence="5">
    <location>
        <begin position="494"/>
        <end position="505"/>
    </location>
</feature>
<name>A0A222G605_9GAMM</name>
<dbReference type="InterPro" id="IPR050810">
    <property type="entry name" value="Bact_Secretion_Sys_Channel"/>
</dbReference>
<keyword evidence="8" id="KW-1185">Reference proteome</keyword>
<dbReference type="RefSeq" id="WP_081149447.1">
    <property type="nucleotide sequence ID" value="NZ_CP020465.1"/>
</dbReference>
<dbReference type="GO" id="GO:0016020">
    <property type="term" value="C:membrane"/>
    <property type="evidence" value="ECO:0007669"/>
    <property type="project" value="UniProtKB-SubCell"/>
</dbReference>
<dbReference type="InterPro" id="IPR001775">
    <property type="entry name" value="GspD/PilQ"/>
</dbReference>
<keyword evidence="3" id="KW-0472">Membrane</keyword>
<protein>
    <recommendedName>
        <fullName evidence="6">Type II/III secretion system secretin-like domain-containing protein</fullName>
    </recommendedName>
</protein>
<evidence type="ECO:0000259" key="6">
    <source>
        <dbReference type="Pfam" id="PF00263"/>
    </source>
</evidence>
<dbReference type="PANTHER" id="PTHR30332">
    <property type="entry name" value="PROBABLE GENERAL SECRETION PATHWAY PROTEIN D"/>
    <property type="match status" value="1"/>
</dbReference>
<evidence type="ECO:0000256" key="2">
    <source>
        <dbReference type="ARBA" id="ARBA00022729"/>
    </source>
</evidence>
<feature type="compositionally biased region" description="Polar residues" evidence="5">
    <location>
        <begin position="484"/>
        <end position="493"/>
    </location>
</feature>
<dbReference type="PRINTS" id="PR00811">
    <property type="entry name" value="BCTERIALGSPD"/>
</dbReference>
<accession>A0A222G605</accession>
<gene>
    <name evidence="7" type="ORF">B5D82_04080</name>
</gene>
<dbReference type="GO" id="GO:0015627">
    <property type="term" value="C:type II protein secretion system complex"/>
    <property type="evidence" value="ECO:0007669"/>
    <property type="project" value="TreeGrafter"/>
</dbReference>
<feature type="domain" description="Type II/III secretion system secretin-like" evidence="6">
    <location>
        <begin position="298"/>
        <end position="478"/>
    </location>
</feature>
<dbReference type="OrthoDB" id="9775455at2"/>
<feature type="region of interest" description="Disordered" evidence="5">
    <location>
        <begin position="484"/>
        <end position="505"/>
    </location>
</feature>
<sequence>MCIGINVCRILTLVILSACSSVNENKHSTQANPAESAAVKAENLNKPTIPNLYGIPSNTSLKLVHNSGNNQVKSKVENPQAAFYADIDHCGIDNTTKKQKSFALKDLMLEEIRLSNHDLSSMAMTLNLMGYKVLDASVETASQFNCDELPVIVLPSQANNLKVAFGENNSEGYNISDAGGTKISPLGTSNVAELDRLLVYYHPSKANKFEKLKWLVYEKLDVPAPQVYIETMVLEIREEDSQEFGIQYDKVDGDKSISIGSLMPGLDTFNYLKNSIIDPLNGENVYSPGQQERVYLKAMIEEGKAEVLSRPSVLAVSNRQAFIQIVDVIQSPELRSTLSQTGGLQVSSYEFSPLLIGITLNLKPRVSADRRWLTLELDITVESEDDENNGEVYAPTEEGGRVLLAEKQGSSSKKVRTFARIPDRTPIIIGGLVSKSTEEREGKVPLLGDIPVIGKLFTSVDDEIQRRELIIVLTPYILSEDSHSIMSNRPNESVTKKNKESVLFN</sequence>
<keyword evidence="2" id="KW-0732">Signal</keyword>
<proteinExistence type="inferred from homology"/>